<organism evidence="2 3">
    <name type="scientific">Candidatus Synechococcus calcipolaris G9</name>
    <dbReference type="NCBI Taxonomy" id="1497997"/>
    <lineage>
        <taxon>Bacteria</taxon>
        <taxon>Bacillati</taxon>
        <taxon>Cyanobacteriota</taxon>
        <taxon>Cyanophyceae</taxon>
        <taxon>Synechococcales</taxon>
        <taxon>Synechococcaceae</taxon>
        <taxon>Synechococcus</taxon>
    </lineage>
</organism>
<dbReference type="EMBL" id="JAKKUT010000001">
    <property type="protein sequence ID" value="MDG2989348.1"/>
    <property type="molecule type" value="Genomic_DNA"/>
</dbReference>
<reference evidence="2" key="2">
    <citation type="submission" date="2022-01" db="EMBL/GenBank/DDBJ databases">
        <authorList>
            <person name="Zivanovic Y."/>
            <person name="Moreira D."/>
            <person name="Lopez-Garcia P."/>
        </authorList>
    </citation>
    <scope>NUCLEOTIDE SEQUENCE</scope>
    <source>
        <strain evidence="2">G9</strain>
    </source>
</reference>
<keyword evidence="3" id="KW-1185">Reference proteome</keyword>
<evidence type="ECO:0000313" key="2">
    <source>
        <dbReference type="EMBL" id="MDG2989348.1"/>
    </source>
</evidence>
<feature type="coiled-coil region" evidence="1">
    <location>
        <begin position="5"/>
        <end position="39"/>
    </location>
</feature>
<reference evidence="2" key="1">
    <citation type="journal article" date="2022" name="Genome Biol. Evol.">
        <title>A New Gene Family Diagnostic for Intracellular Biomineralization of Amorphous Ca Carbonates by Cyanobacteria.</title>
        <authorList>
            <person name="Benzerara K."/>
            <person name="Duprat E."/>
            <person name="Bitard-Feildel T."/>
            <person name="Caumes G."/>
            <person name="Cassier-Chauvat C."/>
            <person name="Chauvat F."/>
            <person name="Dezi M."/>
            <person name="Diop S.I."/>
            <person name="Gaschignard G."/>
            <person name="Gorgen S."/>
            <person name="Gugger M."/>
            <person name="Lopez-Garcia P."/>
            <person name="Millet M."/>
            <person name="Skouri-Panet F."/>
            <person name="Moreira D."/>
            <person name="Callebaut I."/>
        </authorList>
    </citation>
    <scope>NUCLEOTIDE SEQUENCE</scope>
    <source>
        <strain evidence="2">G9</strain>
    </source>
</reference>
<gene>
    <name evidence="2" type="ORF">L3556_00155</name>
</gene>
<sequence length="50" mass="5538">MDAFDEEQAIDIVEVQKEIEDLESQLLEVRGKMAGYLKQLGVEVDTGGTP</sequence>
<dbReference type="Proteomes" id="UP001154265">
    <property type="component" value="Unassembled WGS sequence"/>
</dbReference>
<name>A0ABT6ETZ4_9SYNE</name>
<proteinExistence type="predicted"/>
<comment type="caution">
    <text evidence="2">The sequence shown here is derived from an EMBL/GenBank/DDBJ whole genome shotgun (WGS) entry which is preliminary data.</text>
</comment>
<protein>
    <recommendedName>
        <fullName evidence="4">Restriction endonuclease subunit S</fullName>
    </recommendedName>
</protein>
<evidence type="ECO:0008006" key="4">
    <source>
        <dbReference type="Google" id="ProtNLM"/>
    </source>
</evidence>
<evidence type="ECO:0000313" key="3">
    <source>
        <dbReference type="Proteomes" id="UP001154265"/>
    </source>
</evidence>
<accession>A0ABT6ETZ4</accession>
<keyword evidence="1" id="KW-0175">Coiled coil</keyword>
<evidence type="ECO:0000256" key="1">
    <source>
        <dbReference type="SAM" id="Coils"/>
    </source>
</evidence>
<dbReference type="RefSeq" id="WP_277865276.1">
    <property type="nucleotide sequence ID" value="NZ_JAKKUT010000001.1"/>
</dbReference>